<evidence type="ECO:0000256" key="7">
    <source>
        <dbReference type="RuleBase" id="RU361139"/>
    </source>
</evidence>
<dbReference type="GO" id="GO:0004739">
    <property type="term" value="F:pyruvate dehydrogenase (acetyl-transferring) activity"/>
    <property type="evidence" value="ECO:0007669"/>
    <property type="project" value="UniProtKB-UniRule"/>
</dbReference>
<dbReference type="Proteomes" id="UP000054010">
    <property type="component" value="Unassembled WGS sequence"/>
</dbReference>
<dbReference type="SUPFAM" id="SSF52518">
    <property type="entry name" value="Thiamin diphosphate-binding fold (THDP-binding)"/>
    <property type="match status" value="1"/>
</dbReference>
<proteinExistence type="predicted"/>
<evidence type="ECO:0000313" key="9">
    <source>
        <dbReference type="EMBL" id="EFO80238.1"/>
    </source>
</evidence>
<keyword evidence="6 7" id="KW-0670">Pyruvate</keyword>
<dbReference type="STRING" id="765420.OSCT_1894"/>
<dbReference type="OrthoDB" id="9766715at2"/>
<comment type="subunit">
    <text evidence="7">Heterodimer of an alpha and a beta chain.</text>
</comment>
<keyword evidence="4 7" id="KW-0560">Oxidoreductase</keyword>
<dbReference type="InterPro" id="IPR001017">
    <property type="entry name" value="DH_E1"/>
</dbReference>
<dbReference type="InterPro" id="IPR029061">
    <property type="entry name" value="THDP-binding"/>
</dbReference>
<evidence type="ECO:0000256" key="2">
    <source>
        <dbReference type="ARBA" id="ARBA00012281"/>
    </source>
</evidence>
<accession>E1IEZ3</accession>
<keyword evidence="10" id="KW-1185">Reference proteome</keyword>
<dbReference type="Gene3D" id="3.40.50.970">
    <property type="match status" value="1"/>
</dbReference>
<dbReference type="InterPro" id="IPR050642">
    <property type="entry name" value="PDH_E1_Alpha_Subunit"/>
</dbReference>
<organism evidence="9 10">
    <name type="scientific">Oscillochloris trichoides DG-6</name>
    <dbReference type="NCBI Taxonomy" id="765420"/>
    <lineage>
        <taxon>Bacteria</taxon>
        <taxon>Bacillati</taxon>
        <taxon>Chloroflexota</taxon>
        <taxon>Chloroflexia</taxon>
        <taxon>Chloroflexales</taxon>
        <taxon>Chloroflexineae</taxon>
        <taxon>Oscillochloridaceae</taxon>
        <taxon>Oscillochloris</taxon>
    </lineage>
</organism>
<dbReference type="eggNOG" id="COG1071">
    <property type="taxonomic scope" value="Bacteria"/>
</dbReference>
<dbReference type="GO" id="GO:0006086">
    <property type="term" value="P:pyruvate decarboxylation to acetyl-CoA"/>
    <property type="evidence" value="ECO:0007669"/>
    <property type="project" value="InterPro"/>
</dbReference>
<feature type="domain" description="Dehydrogenase E1 component" evidence="8">
    <location>
        <begin position="28"/>
        <end position="326"/>
    </location>
</feature>
<dbReference type="PANTHER" id="PTHR11516">
    <property type="entry name" value="PYRUVATE DEHYDROGENASE E1 COMPONENT, ALPHA SUBUNIT BACTERIAL AND ORGANELLAR"/>
    <property type="match status" value="1"/>
</dbReference>
<evidence type="ECO:0000256" key="6">
    <source>
        <dbReference type="ARBA" id="ARBA00023317"/>
    </source>
</evidence>
<protein>
    <recommendedName>
        <fullName evidence="3 7">Pyruvate dehydrogenase E1 component subunit alpha</fullName>
        <ecNumber evidence="2 7">1.2.4.1</ecNumber>
    </recommendedName>
</protein>
<dbReference type="Pfam" id="PF00676">
    <property type="entry name" value="E1_dh"/>
    <property type="match status" value="1"/>
</dbReference>
<evidence type="ECO:0000256" key="5">
    <source>
        <dbReference type="ARBA" id="ARBA00023052"/>
    </source>
</evidence>
<gene>
    <name evidence="7" type="primary">pdhA</name>
    <name evidence="9" type="ORF">OSCT_1894</name>
</gene>
<comment type="cofactor">
    <cofactor evidence="1 7">
        <name>thiamine diphosphate</name>
        <dbReference type="ChEBI" id="CHEBI:58937"/>
    </cofactor>
</comment>
<dbReference type="NCBIfam" id="TIGR03182">
    <property type="entry name" value="PDH_E1_alph_y"/>
    <property type="match status" value="1"/>
</dbReference>
<evidence type="ECO:0000256" key="3">
    <source>
        <dbReference type="ARBA" id="ARBA00014159"/>
    </source>
</evidence>
<comment type="caution">
    <text evidence="9">The sequence shown here is derived from an EMBL/GenBank/DDBJ whole genome shotgun (WGS) entry which is preliminary data.</text>
</comment>
<dbReference type="PANTHER" id="PTHR11516:SF60">
    <property type="entry name" value="PYRUVATE DEHYDROGENASE E1 COMPONENT SUBUNIT ALPHA"/>
    <property type="match status" value="1"/>
</dbReference>
<evidence type="ECO:0000259" key="8">
    <source>
        <dbReference type="Pfam" id="PF00676"/>
    </source>
</evidence>
<reference evidence="9 10" key="1">
    <citation type="journal article" date="2011" name="J. Bacteriol.">
        <title>Draft genome sequence of the anoxygenic filamentous phototrophic bacterium Oscillochloris trichoides subsp. DG-6.</title>
        <authorList>
            <person name="Kuznetsov B.B."/>
            <person name="Ivanovsky R.N."/>
            <person name="Keppen O.I."/>
            <person name="Sukhacheva M.V."/>
            <person name="Bumazhkin B.K."/>
            <person name="Patutina E.O."/>
            <person name="Beletsky A.V."/>
            <person name="Mardanov A.V."/>
            <person name="Baslerov R.V."/>
            <person name="Panteleeva A.N."/>
            <person name="Kolganova T.V."/>
            <person name="Ravin N.V."/>
            <person name="Skryabin K.G."/>
        </authorList>
    </citation>
    <scope>NUCLEOTIDE SEQUENCE [LARGE SCALE GENOMIC DNA]</scope>
    <source>
        <strain evidence="9 10">DG-6</strain>
    </source>
</reference>
<dbReference type="EC" id="1.2.4.1" evidence="2 7"/>
<dbReference type="HOGENOM" id="CLU_029393_5_0_0"/>
<evidence type="ECO:0000313" key="10">
    <source>
        <dbReference type="Proteomes" id="UP000054010"/>
    </source>
</evidence>
<evidence type="ECO:0000256" key="4">
    <source>
        <dbReference type="ARBA" id="ARBA00023002"/>
    </source>
</evidence>
<comment type="catalytic activity">
    <reaction evidence="7">
        <text>N(6)-[(R)-lipoyl]-L-lysyl-[protein] + pyruvate + H(+) = N(6)-[(R)-S(8)-acetyldihydrolipoyl]-L-lysyl-[protein] + CO2</text>
        <dbReference type="Rhea" id="RHEA:19189"/>
        <dbReference type="Rhea" id="RHEA-COMP:10474"/>
        <dbReference type="Rhea" id="RHEA-COMP:10478"/>
        <dbReference type="ChEBI" id="CHEBI:15361"/>
        <dbReference type="ChEBI" id="CHEBI:15378"/>
        <dbReference type="ChEBI" id="CHEBI:16526"/>
        <dbReference type="ChEBI" id="CHEBI:83099"/>
        <dbReference type="ChEBI" id="CHEBI:83111"/>
        <dbReference type="EC" id="1.2.4.1"/>
    </reaction>
</comment>
<comment type="function">
    <text evidence="7">The pyruvate dehydrogenase complex catalyzes the overall conversion of pyruvate to acetyl-CoA and CO(2).</text>
</comment>
<dbReference type="AlphaFoldDB" id="E1IEZ3"/>
<keyword evidence="5 7" id="KW-0786">Thiamine pyrophosphate</keyword>
<dbReference type="InterPro" id="IPR017597">
    <property type="entry name" value="Pyrv_DH_E1_asu_subgrp-y"/>
</dbReference>
<evidence type="ECO:0000256" key="1">
    <source>
        <dbReference type="ARBA" id="ARBA00001964"/>
    </source>
</evidence>
<name>E1IEZ3_9CHLR</name>
<dbReference type="EMBL" id="ADVR01000078">
    <property type="protein sequence ID" value="EFO80238.1"/>
    <property type="molecule type" value="Genomic_DNA"/>
</dbReference>
<sequence>MRISTLKPRTHAISLEQEAPSEMRRYYYQMLLLRRFEERTSEMYVKAKIGGYCHLNLGEEATIVGLNAALTPDDYVYTNYREHGYILARGADPRRVMAELFGKETGVSGGRGGSMHLFDAERHFMGGYAIVGGQAPLAVGAAYALKYQSRPGVVIAQMGDATTNIGAFYESLNLAKLWQLPVLFFIVNNGYGMGTAVERGSSEPNLAKKGAAFRIHGERVDGTDVIAVRDAVRRLREKAEQHHEPAILDVVSFRFRGHSVIDADRYRDAGAVRRGREKFDPLTSFATRLLDQQIVDQAFLDTTAQQVDAEVQAAIDFANSSPDPQPADLYTYMYATPVANTPSADDALRAVGINRGAQ</sequence>
<dbReference type="CDD" id="cd02000">
    <property type="entry name" value="TPP_E1_PDC_ADC_BCADC"/>
    <property type="match status" value="1"/>
</dbReference>